<reference evidence="8 9" key="1">
    <citation type="submission" date="2022-10" db="EMBL/GenBank/DDBJ databases">
        <title>Defluviimonas sp. nov., isolated from ocean surface sediments.</title>
        <authorList>
            <person name="He W."/>
            <person name="Wang L."/>
            <person name="Zhang D.-F."/>
        </authorList>
    </citation>
    <scope>NUCLEOTIDE SEQUENCE [LARGE SCALE GENOMIC DNA]</scope>
    <source>
        <strain evidence="8 9">WL0050</strain>
    </source>
</reference>
<dbReference type="InterPro" id="IPR006158">
    <property type="entry name" value="Cobalamin-bd"/>
</dbReference>
<feature type="domain" description="Radical SAM core" evidence="7">
    <location>
        <begin position="194"/>
        <end position="419"/>
    </location>
</feature>
<dbReference type="SUPFAM" id="SSF102114">
    <property type="entry name" value="Radical SAM enzymes"/>
    <property type="match status" value="1"/>
</dbReference>
<dbReference type="InterPro" id="IPR034466">
    <property type="entry name" value="Methyltransferase_Class_B"/>
</dbReference>
<evidence type="ECO:0000256" key="2">
    <source>
        <dbReference type="ARBA" id="ARBA00022691"/>
    </source>
</evidence>
<evidence type="ECO:0000259" key="7">
    <source>
        <dbReference type="PROSITE" id="PS51918"/>
    </source>
</evidence>
<evidence type="ECO:0000256" key="1">
    <source>
        <dbReference type="ARBA" id="ARBA00001966"/>
    </source>
</evidence>
<dbReference type="InterPro" id="IPR007197">
    <property type="entry name" value="rSAM"/>
</dbReference>
<comment type="cofactor">
    <cofactor evidence="1">
        <name>[4Fe-4S] cluster</name>
        <dbReference type="ChEBI" id="CHEBI:49883"/>
    </cofactor>
</comment>
<dbReference type="SFLD" id="SFLDG01082">
    <property type="entry name" value="B12-binding_domain_containing"/>
    <property type="match status" value="1"/>
</dbReference>
<evidence type="ECO:0000256" key="4">
    <source>
        <dbReference type="ARBA" id="ARBA00023004"/>
    </source>
</evidence>
<proteinExistence type="predicted"/>
<gene>
    <name evidence="8" type="ORF">OEZ71_01580</name>
</gene>
<dbReference type="InterPro" id="IPR023404">
    <property type="entry name" value="rSAM_horseshoe"/>
</dbReference>
<evidence type="ECO:0000313" key="8">
    <source>
        <dbReference type="EMBL" id="MCV2870977.1"/>
    </source>
</evidence>
<evidence type="ECO:0000256" key="5">
    <source>
        <dbReference type="ARBA" id="ARBA00023014"/>
    </source>
</evidence>
<comment type="caution">
    <text evidence="8">The sequence shown here is derived from an EMBL/GenBank/DDBJ whole genome shotgun (WGS) entry which is preliminary data.</text>
</comment>
<dbReference type="Gene3D" id="3.40.50.280">
    <property type="entry name" value="Cobalamin-binding domain"/>
    <property type="match status" value="1"/>
</dbReference>
<dbReference type="EMBL" id="JAOWKZ010000001">
    <property type="protein sequence ID" value="MCV2870977.1"/>
    <property type="molecule type" value="Genomic_DNA"/>
</dbReference>
<dbReference type="PROSITE" id="PS51332">
    <property type="entry name" value="B12_BINDING"/>
    <property type="match status" value="1"/>
</dbReference>
<dbReference type="Pfam" id="PF02310">
    <property type="entry name" value="B12-binding"/>
    <property type="match status" value="1"/>
</dbReference>
<feature type="domain" description="B12-binding" evidence="6">
    <location>
        <begin position="7"/>
        <end position="145"/>
    </location>
</feature>
<dbReference type="InterPro" id="IPR006638">
    <property type="entry name" value="Elp3/MiaA/NifB-like_rSAM"/>
</dbReference>
<dbReference type="Proteomes" id="UP001652564">
    <property type="component" value="Unassembled WGS sequence"/>
</dbReference>
<protein>
    <submittedName>
        <fullName evidence="8">Radical SAM protein</fullName>
    </submittedName>
</protein>
<evidence type="ECO:0000259" key="6">
    <source>
        <dbReference type="PROSITE" id="PS51332"/>
    </source>
</evidence>
<organism evidence="8 9">
    <name type="scientific">Albidovulum litorale</name>
    <dbReference type="NCBI Taxonomy" id="2984134"/>
    <lineage>
        <taxon>Bacteria</taxon>
        <taxon>Pseudomonadati</taxon>
        <taxon>Pseudomonadota</taxon>
        <taxon>Alphaproteobacteria</taxon>
        <taxon>Rhodobacterales</taxon>
        <taxon>Paracoccaceae</taxon>
        <taxon>Albidovulum</taxon>
    </lineage>
</organism>
<keyword evidence="4" id="KW-0408">Iron</keyword>
<dbReference type="PANTHER" id="PTHR43409:SF16">
    <property type="entry name" value="SLR0320 PROTEIN"/>
    <property type="match status" value="1"/>
</dbReference>
<dbReference type="PANTHER" id="PTHR43409">
    <property type="entry name" value="ANAEROBIC MAGNESIUM-PROTOPORPHYRIN IX MONOMETHYL ESTER CYCLASE-RELATED"/>
    <property type="match status" value="1"/>
</dbReference>
<dbReference type="InterPro" id="IPR051198">
    <property type="entry name" value="BchE-like"/>
</dbReference>
<keyword evidence="9" id="KW-1185">Reference proteome</keyword>
<dbReference type="Gene3D" id="3.80.30.20">
    <property type="entry name" value="tm_1862 like domain"/>
    <property type="match status" value="1"/>
</dbReference>
<evidence type="ECO:0000256" key="3">
    <source>
        <dbReference type="ARBA" id="ARBA00022723"/>
    </source>
</evidence>
<dbReference type="RefSeq" id="WP_263738170.1">
    <property type="nucleotide sequence ID" value="NZ_JAOWKZ010000001.1"/>
</dbReference>
<dbReference type="Pfam" id="PF04055">
    <property type="entry name" value="Radical_SAM"/>
    <property type="match status" value="1"/>
</dbReference>
<dbReference type="InterPro" id="IPR058240">
    <property type="entry name" value="rSAM_sf"/>
</dbReference>
<dbReference type="SFLD" id="SFLDS00029">
    <property type="entry name" value="Radical_SAM"/>
    <property type="match status" value="1"/>
</dbReference>
<keyword evidence="3" id="KW-0479">Metal-binding</keyword>
<dbReference type="PROSITE" id="PS51918">
    <property type="entry name" value="RADICAL_SAM"/>
    <property type="match status" value="1"/>
</dbReference>
<accession>A0ABT2ZIL6</accession>
<keyword evidence="5" id="KW-0411">Iron-sulfur</keyword>
<keyword evidence="2" id="KW-0949">S-adenosyl-L-methionine</keyword>
<dbReference type="SMART" id="SM00729">
    <property type="entry name" value="Elp3"/>
    <property type="match status" value="1"/>
</dbReference>
<evidence type="ECO:0000313" key="9">
    <source>
        <dbReference type="Proteomes" id="UP001652564"/>
    </source>
</evidence>
<sequence>MRLYLADLGHNLVSTTSDTYPLGVANLAAYAREYAKPKSGLEVSLYRDPQELKAAIDAAVPDVIGFASYAWNHQLALSFADYVKARNPNVVTLMGGPNFPLTEAEQASWMQDMPLIDIHVRGPTYEGERAFLNLINRYIEVGERREGLFEEAIDGSLYVDRKTGEIIRGGEVQRMRDLDEIPSPYLGGFMDKFFHTKLFALMQLARGCPFTCTFCNSSVKSNSKVFRHSFERTKADLDYIVERIDRSSPLCFADDNFGMYVQDEEVADYLGHLMDTYDWPKYIRTTTGKNRGDRIIKVMRKAKGRLPMTSSVQSLNPVVLKNIKRDNISLDTYSEVQKELHDQGMQSYGELILCMPGETKESFMKAVDDLIETGVSRVAAHQLMLLHGAPLANPESRREFGLRTKHRIVARCLGRYTGDETVVETEEMVVESSDFTFQDYLDTRAFHLLLTIFFYEDNFQEAFQFARDRGVRPYLVVRHMLENLDKAPEKIREMIADYLEENQSELFDTREACVEASTQNYDGLISGELGGNLLSKYSMIGRFVLVQEALDFLGASIADLLGDEDRETTAMLDAIIGFYRCVMLHVPFRKTLEEAPLWQTEYDIAAWRASDYKRPLSEFRFGKRREIPTEVDQRVKSVLLSRLDSFGEHPSGLGRFTRTMFATDFRRRVGEGAAQEARAS</sequence>
<name>A0ABT2ZIL6_9RHOB</name>
<dbReference type="SFLD" id="SFLDG01123">
    <property type="entry name" value="methyltransferase_(Class_B)"/>
    <property type="match status" value="1"/>
</dbReference>